<reference evidence="2" key="1">
    <citation type="journal article" date="2022" name="bioRxiv">
        <title>Sequencing and chromosome-scale assembly of the giantPleurodeles waltlgenome.</title>
        <authorList>
            <person name="Brown T."/>
            <person name="Elewa A."/>
            <person name="Iarovenko S."/>
            <person name="Subramanian E."/>
            <person name="Araus A.J."/>
            <person name="Petzold A."/>
            <person name="Susuki M."/>
            <person name="Suzuki K.-i.T."/>
            <person name="Hayashi T."/>
            <person name="Toyoda A."/>
            <person name="Oliveira C."/>
            <person name="Osipova E."/>
            <person name="Leigh N.D."/>
            <person name="Simon A."/>
            <person name="Yun M.H."/>
        </authorList>
    </citation>
    <scope>NUCLEOTIDE SEQUENCE</scope>
    <source>
        <strain evidence="2">20211129_DDA</strain>
        <tissue evidence="2">Liver</tissue>
    </source>
</reference>
<comment type="caution">
    <text evidence="2">The sequence shown here is derived from an EMBL/GenBank/DDBJ whole genome shotgun (WGS) entry which is preliminary data.</text>
</comment>
<dbReference type="Proteomes" id="UP001066276">
    <property type="component" value="Chromosome 9"/>
</dbReference>
<dbReference type="AlphaFoldDB" id="A0AAV7N2A3"/>
<sequence length="223" mass="24139">MRLSLGQAPCALAGRGQVRHLRPPWPVREASEVSPRHLRELSPVSQISCCRFCLLASSFSPHAGSVPVSAQPLSGALGPRSPGPRVATLPVLAIGHRTCLRSHNTASQWHPRCVSGPPEALASLARLYVRATSLVPTMGRVLCLLGQGPHVLGGWGQVRHPRPPRPVREASEVSPRRVLSPVASASPPDPLARTWVLSSFQLHLRPGRWGYGVWLLVWPRCPS</sequence>
<proteinExistence type="predicted"/>
<gene>
    <name evidence="2" type="ORF">NDU88_007523</name>
</gene>
<evidence type="ECO:0000313" key="3">
    <source>
        <dbReference type="Proteomes" id="UP001066276"/>
    </source>
</evidence>
<dbReference type="EMBL" id="JANPWB010000013">
    <property type="protein sequence ID" value="KAJ1110168.1"/>
    <property type="molecule type" value="Genomic_DNA"/>
</dbReference>
<feature type="region of interest" description="Disordered" evidence="1">
    <location>
        <begin position="156"/>
        <end position="186"/>
    </location>
</feature>
<accession>A0AAV7N2A3</accession>
<organism evidence="2 3">
    <name type="scientific">Pleurodeles waltl</name>
    <name type="common">Iberian ribbed newt</name>
    <dbReference type="NCBI Taxonomy" id="8319"/>
    <lineage>
        <taxon>Eukaryota</taxon>
        <taxon>Metazoa</taxon>
        <taxon>Chordata</taxon>
        <taxon>Craniata</taxon>
        <taxon>Vertebrata</taxon>
        <taxon>Euteleostomi</taxon>
        <taxon>Amphibia</taxon>
        <taxon>Batrachia</taxon>
        <taxon>Caudata</taxon>
        <taxon>Salamandroidea</taxon>
        <taxon>Salamandridae</taxon>
        <taxon>Pleurodelinae</taxon>
        <taxon>Pleurodeles</taxon>
    </lineage>
</organism>
<evidence type="ECO:0000256" key="1">
    <source>
        <dbReference type="SAM" id="MobiDB-lite"/>
    </source>
</evidence>
<feature type="compositionally biased region" description="Basic and acidic residues" evidence="1">
    <location>
        <begin position="166"/>
        <end position="175"/>
    </location>
</feature>
<keyword evidence="3" id="KW-1185">Reference proteome</keyword>
<protein>
    <submittedName>
        <fullName evidence="2">Uncharacterized protein</fullName>
    </submittedName>
</protein>
<name>A0AAV7N2A3_PLEWA</name>
<evidence type="ECO:0000313" key="2">
    <source>
        <dbReference type="EMBL" id="KAJ1110168.1"/>
    </source>
</evidence>